<evidence type="ECO:0000313" key="6">
    <source>
        <dbReference type="Proteomes" id="UP000010471"/>
    </source>
</evidence>
<dbReference type="Proteomes" id="UP000010471">
    <property type="component" value="Chromosome"/>
</dbReference>
<dbReference type="KEGG" id="mic:Mic7113_2835"/>
<dbReference type="SUPFAM" id="SSF52172">
    <property type="entry name" value="CheY-like"/>
    <property type="match status" value="1"/>
</dbReference>
<dbReference type="PANTHER" id="PTHR44591:SF14">
    <property type="entry name" value="PROTEIN PILG"/>
    <property type="match status" value="1"/>
</dbReference>
<feature type="domain" description="Response regulatory" evidence="4">
    <location>
        <begin position="3"/>
        <end position="119"/>
    </location>
</feature>
<reference evidence="5 6" key="1">
    <citation type="submission" date="2012-06" db="EMBL/GenBank/DDBJ databases">
        <title>Finished chromosome of genome of Microcoleus sp. PCC 7113.</title>
        <authorList>
            <consortium name="US DOE Joint Genome Institute"/>
            <person name="Gugger M."/>
            <person name="Coursin T."/>
            <person name="Rippka R."/>
            <person name="Tandeau De Marsac N."/>
            <person name="Huntemann M."/>
            <person name="Wei C.-L."/>
            <person name="Han J."/>
            <person name="Detter J.C."/>
            <person name="Han C."/>
            <person name="Tapia R."/>
            <person name="Chen A."/>
            <person name="Kyrpides N."/>
            <person name="Mavromatis K."/>
            <person name="Markowitz V."/>
            <person name="Szeto E."/>
            <person name="Ivanova N."/>
            <person name="Pagani I."/>
            <person name="Pati A."/>
            <person name="Goodwin L."/>
            <person name="Nordberg H.P."/>
            <person name="Cantor M.N."/>
            <person name="Hua S.X."/>
            <person name="Woyke T."/>
            <person name="Kerfeld C.A."/>
        </authorList>
    </citation>
    <scope>NUCLEOTIDE SEQUENCE [LARGE SCALE GENOMIC DNA]</scope>
    <source>
        <strain evidence="5 6">PCC 7113</strain>
    </source>
</reference>
<dbReference type="GO" id="GO:0003677">
    <property type="term" value="F:DNA binding"/>
    <property type="evidence" value="ECO:0007669"/>
    <property type="project" value="UniProtKB-KW"/>
</dbReference>
<proteinExistence type="predicted"/>
<evidence type="ECO:0000313" key="5">
    <source>
        <dbReference type="EMBL" id="AFZ18618.1"/>
    </source>
</evidence>
<dbReference type="OrthoDB" id="582422at2"/>
<keyword evidence="5" id="KW-0238">DNA-binding</keyword>
<accession>K9WEJ6</accession>
<evidence type="ECO:0000259" key="4">
    <source>
        <dbReference type="PROSITE" id="PS50110"/>
    </source>
</evidence>
<dbReference type="PATRIC" id="fig|1173027.3.peg.3116"/>
<evidence type="ECO:0000256" key="1">
    <source>
        <dbReference type="ARBA" id="ARBA00022553"/>
    </source>
</evidence>
<dbReference type="InterPro" id="IPR001789">
    <property type="entry name" value="Sig_transdc_resp-reg_receiver"/>
</dbReference>
<dbReference type="PANTHER" id="PTHR44591">
    <property type="entry name" value="STRESS RESPONSE REGULATOR PROTEIN 1"/>
    <property type="match status" value="1"/>
</dbReference>
<dbReference type="Gene3D" id="3.40.50.2300">
    <property type="match status" value="1"/>
</dbReference>
<dbReference type="HOGENOM" id="CLU_000445_69_17_3"/>
<dbReference type="eggNOG" id="COG0745">
    <property type="taxonomic scope" value="Bacteria"/>
</dbReference>
<dbReference type="InterPro" id="IPR050595">
    <property type="entry name" value="Bact_response_regulator"/>
</dbReference>
<protein>
    <submittedName>
        <fullName evidence="5">Response regulator with CheY-like receiver domain and winged-helix DNA-binding domain</fullName>
    </submittedName>
</protein>
<keyword evidence="1 3" id="KW-0597">Phosphoprotein</keyword>
<dbReference type="Pfam" id="PF00072">
    <property type="entry name" value="Response_reg"/>
    <property type="match status" value="1"/>
</dbReference>
<gene>
    <name evidence="5" type="ORF">Mic7113_2835</name>
</gene>
<keyword evidence="6" id="KW-1185">Reference proteome</keyword>
<dbReference type="STRING" id="1173027.Mic7113_2835"/>
<sequence length="121" mass="13505">MSKILVVEDSRTQRYMVTNILTASQFTVTAAKDGIEALEQIGQACPDVVVLDVLMPHLNGYEVCRRLKSNPATKNIPVIMCSLKCTNADRYWAFKQGADAYVGKPFQPKELIETVQQLLKS</sequence>
<dbReference type="PROSITE" id="PS50110">
    <property type="entry name" value="RESPONSE_REGULATORY"/>
    <property type="match status" value="1"/>
</dbReference>
<name>K9WEJ6_9CYAN</name>
<dbReference type="RefSeq" id="WP_015182767.1">
    <property type="nucleotide sequence ID" value="NC_019738.1"/>
</dbReference>
<dbReference type="InterPro" id="IPR011006">
    <property type="entry name" value="CheY-like_superfamily"/>
</dbReference>
<feature type="modified residue" description="4-aspartylphosphate" evidence="3">
    <location>
        <position position="52"/>
    </location>
</feature>
<dbReference type="SMART" id="SM00448">
    <property type="entry name" value="REC"/>
    <property type="match status" value="1"/>
</dbReference>
<keyword evidence="2" id="KW-0902">Two-component regulatory system</keyword>
<dbReference type="EMBL" id="CP003630">
    <property type="protein sequence ID" value="AFZ18618.1"/>
    <property type="molecule type" value="Genomic_DNA"/>
</dbReference>
<organism evidence="5 6">
    <name type="scientific">Allocoleopsis franciscana PCC 7113</name>
    <dbReference type="NCBI Taxonomy" id="1173027"/>
    <lineage>
        <taxon>Bacteria</taxon>
        <taxon>Bacillati</taxon>
        <taxon>Cyanobacteriota</taxon>
        <taxon>Cyanophyceae</taxon>
        <taxon>Coleofasciculales</taxon>
        <taxon>Coleofasciculaceae</taxon>
        <taxon>Allocoleopsis</taxon>
        <taxon>Allocoleopsis franciscana</taxon>
    </lineage>
</organism>
<dbReference type="GO" id="GO:0000160">
    <property type="term" value="P:phosphorelay signal transduction system"/>
    <property type="evidence" value="ECO:0007669"/>
    <property type="project" value="UniProtKB-KW"/>
</dbReference>
<dbReference type="AlphaFoldDB" id="K9WEJ6"/>
<evidence type="ECO:0000256" key="3">
    <source>
        <dbReference type="PROSITE-ProRule" id="PRU00169"/>
    </source>
</evidence>
<evidence type="ECO:0000256" key="2">
    <source>
        <dbReference type="ARBA" id="ARBA00023012"/>
    </source>
</evidence>